<evidence type="ECO:0000256" key="2">
    <source>
        <dbReference type="SAM" id="Phobius"/>
    </source>
</evidence>
<gene>
    <name evidence="4" type="ORF">EDB95_3698</name>
</gene>
<feature type="transmembrane region" description="Helical" evidence="2">
    <location>
        <begin position="27"/>
        <end position="48"/>
    </location>
</feature>
<keyword evidence="2" id="KW-0812">Transmembrane</keyword>
<reference evidence="4 5" key="1">
    <citation type="submission" date="2019-03" db="EMBL/GenBank/DDBJ databases">
        <title>Genomic Encyclopedia of Type Strains, Phase IV (KMG-IV): sequencing the most valuable type-strain genomes for metagenomic binning, comparative biology and taxonomic classification.</title>
        <authorList>
            <person name="Goeker M."/>
        </authorList>
    </citation>
    <scope>NUCLEOTIDE SEQUENCE [LARGE SCALE GENOMIC DNA]</scope>
    <source>
        <strain evidence="4 5">DSM 100059</strain>
    </source>
</reference>
<keyword evidence="5" id="KW-1185">Reference proteome</keyword>
<comment type="caution">
    <text evidence="4">The sequence shown here is derived from an EMBL/GenBank/DDBJ whole genome shotgun (WGS) entry which is preliminary data.</text>
</comment>
<keyword evidence="4" id="KW-0808">Transferase</keyword>
<proteinExistence type="inferred from homology"/>
<dbReference type="EMBL" id="SODV01000002">
    <property type="protein sequence ID" value="TDW95878.1"/>
    <property type="molecule type" value="Genomic_DNA"/>
</dbReference>
<dbReference type="PANTHER" id="PTHR30576:SF0">
    <property type="entry name" value="UNDECAPRENYL-PHOSPHATE N-ACETYLGALACTOSAMINYL 1-PHOSPHATE TRANSFERASE-RELATED"/>
    <property type="match status" value="1"/>
</dbReference>
<keyword evidence="2" id="KW-1133">Transmembrane helix</keyword>
<evidence type="ECO:0000259" key="3">
    <source>
        <dbReference type="Pfam" id="PF02397"/>
    </source>
</evidence>
<protein>
    <submittedName>
        <fullName evidence="4">Lipopolysaccharide/colanic/teichoic acid biosynthesis glycosyltransferase</fullName>
    </submittedName>
</protein>
<accession>A0A4R8DF17</accession>
<feature type="domain" description="Bacterial sugar transferase" evidence="3">
    <location>
        <begin position="23"/>
        <end position="204"/>
    </location>
</feature>
<dbReference type="Proteomes" id="UP000294498">
    <property type="component" value="Unassembled WGS sequence"/>
</dbReference>
<name>A0A4R8DF17_9BACT</name>
<evidence type="ECO:0000313" key="5">
    <source>
        <dbReference type="Proteomes" id="UP000294498"/>
    </source>
</evidence>
<evidence type="ECO:0000256" key="1">
    <source>
        <dbReference type="ARBA" id="ARBA00006464"/>
    </source>
</evidence>
<dbReference type="InterPro" id="IPR003362">
    <property type="entry name" value="Bact_transf"/>
</dbReference>
<keyword evidence="2" id="KW-0472">Membrane</keyword>
<dbReference type="PANTHER" id="PTHR30576">
    <property type="entry name" value="COLANIC BIOSYNTHESIS UDP-GLUCOSE LIPID CARRIER TRANSFERASE"/>
    <property type="match status" value="1"/>
</dbReference>
<organism evidence="4 5">
    <name type="scientific">Dinghuibacter silviterrae</name>
    <dbReference type="NCBI Taxonomy" id="1539049"/>
    <lineage>
        <taxon>Bacteria</taxon>
        <taxon>Pseudomonadati</taxon>
        <taxon>Bacteroidota</taxon>
        <taxon>Chitinophagia</taxon>
        <taxon>Chitinophagales</taxon>
        <taxon>Chitinophagaceae</taxon>
        <taxon>Dinghuibacter</taxon>
    </lineage>
</organism>
<dbReference type="GO" id="GO:0016780">
    <property type="term" value="F:phosphotransferase activity, for other substituted phosphate groups"/>
    <property type="evidence" value="ECO:0007669"/>
    <property type="project" value="TreeGrafter"/>
</dbReference>
<evidence type="ECO:0000313" key="4">
    <source>
        <dbReference type="EMBL" id="TDW95878.1"/>
    </source>
</evidence>
<dbReference type="RefSeq" id="WP_133995644.1">
    <property type="nucleotide sequence ID" value="NZ_SODV01000002.1"/>
</dbReference>
<dbReference type="AlphaFoldDB" id="A0A4R8DF17"/>
<dbReference type="Pfam" id="PF02397">
    <property type="entry name" value="Bac_transf"/>
    <property type="match status" value="1"/>
</dbReference>
<dbReference type="OrthoDB" id="9808602at2"/>
<comment type="similarity">
    <text evidence="1">Belongs to the bacterial sugar transferase family.</text>
</comment>
<sequence>MKTFALGVVKAPILKPKGPQGTRFLDLFMASLGLILAAPIMLVVALLIKLSDKGPVLYKQVRVGQGGKPFTIFKFRSMRLDAEQNGPALAKKDDPRTTKIGNVLRKWRLDELPQLWNVLKGDMAMVGPRPERQYYIDRIMDHAPNYGRLLELKPGLTSMGIVRFGYASSVEEMIDRQRHDQYYLENRSIALDLRILVQSVQVVLGRKGK</sequence>